<evidence type="ECO:0000313" key="3">
    <source>
        <dbReference type="EMBL" id="HGM46706.1"/>
    </source>
</evidence>
<dbReference type="InterPro" id="IPR050535">
    <property type="entry name" value="DNA_Repair-Maintenance_Comp"/>
</dbReference>
<dbReference type="SUPFAM" id="SSF56300">
    <property type="entry name" value="Metallo-dependent phosphatases"/>
    <property type="match status" value="1"/>
</dbReference>
<keyword evidence="3" id="KW-0269">Exonuclease</keyword>
<accession>A0A7C4H474</accession>
<name>A0A7C4H474_THEPE</name>
<dbReference type="InterPro" id="IPR041796">
    <property type="entry name" value="Mre11_N"/>
</dbReference>
<evidence type="ECO:0000256" key="1">
    <source>
        <dbReference type="ARBA" id="ARBA00022801"/>
    </source>
</evidence>
<feature type="domain" description="Calcineurin-like phosphoesterase" evidence="2">
    <location>
        <begin position="4"/>
        <end position="208"/>
    </location>
</feature>
<evidence type="ECO:0000259" key="2">
    <source>
        <dbReference type="Pfam" id="PF00149"/>
    </source>
</evidence>
<dbReference type="InterPro" id="IPR029052">
    <property type="entry name" value="Metallo-depent_PP-like"/>
</dbReference>
<dbReference type="InterPro" id="IPR004843">
    <property type="entry name" value="Calcineurin-like_PHP"/>
</dbReference>
<dbReference type="EMBL" id="DTBQ01000086">
    <property type="protein sequence ID" value="HGM46706.1"/>
    <property type="molecule type" value="Genomic_DNA"/>
</dbReference>
<proteinExistence type="predicted"/>
<protein>
    <submittedName>
        <fullName evidence="3">DNA repair exonuclease</fullName>
    </submittedName>
</protein>
<dbReference type="CDD" id="cd00840">
    <property type="entry name" value="MPP_Mre11_N"/>
    <property type="match status" value="1"/>
</dbReference>
<dbReference type="Pfam" id="PF00149">
    <property type="entry name" value="Metallophos"/>
    <property type="match status" value="1"/>
</dbReference>
<keyword evidence="3" id="KW-0540">Nuclease</keyword>
<reference evidence="3" key="1">
    <citation type="journal article" date="2020" name="mSystems">
        <title>Genome- and Community-Level Interaction Insights into Carbon Utilization and Element Cycling Functions of Hydrothermarchaeota in Hydrothermal Sediment.</title>
        <authorList>
            <person name="Zhou Z."/>
            <person name="Liu Y."/>
            <person name="Xu W."/>
            <person name="Pan J."/>
            <person name="Luo Z.H."/>
            <person name="Li M."/>
        </authorList>
    </citation>
    <scope>NUCLEOTIDE SEQUENCE</scope>
    <source>
        <strain evidence="3">SpSt-649</strain>
    </source>
</reference>
<dbReference type="PANTHER" id="PTHR30337">
    <property type="entry name" value="COMPONENT OF ATP-DEPENDENT DSDNA EXONUCLEASE"/>
    <property type="match status" value="1"/>
</dbReference>
<dbReference type="AlphaFoldDB" id="A0A7C4H474"/>
<gene>
    <name evidence="3" type="ORF">ENU21_02980</name>
</gene>
<comment type="caution">
    <text evidence="3">The sequence shown here is derived from an EMBL/GenBank/DDBJ whole genome shotgun (WGS) entry which is preliminary data.</text>
</comment>
<keyword evidence="1" id="KW-0378">Hydrolase</keyword>
<dbReference type="GO" id="GO:0004527">
    <property type="term" value="F:exonuclease activity"/>
    <property type="evidence" value="ECO:0007669"/>
    <property type="project" value="UniProtKB-KW"/>
</dbReference>
<organism evidence="3">
    <name type="scientific">Thermofilum pendens</name>
    <dbReference type="NCBI Taxonomy" id="2269"/>
    <lineage>
        <taxon>Archaea</taxon>
        <taxon>Thermoproteota</taxon>
        <taxon>Thermoprotei</taxon>
        <taxon>Thermofilales</taxon>
        <taxon>Thermofilaceae</taxon>
        <taxon>Thermofilum</taxon>
    </lineage>
</organism>
<dbReference type="Gene3D" id="3.60.21.10">
    <property type="match status" value="1"/>
</dbReference>
<sequence>MAVIRVLHTADNHVDPKLTFLGPKSLERRRDFMDAFRRVVEYAVERKPHLFLVSGDLFDSVNPRNPPRTQVIRAFRRLHSEGVRVFLIAGNHDMPRSVEEGMSPLHEVEASGYAKFFSSVSKPEVEHVTIDGVDVAVVGLSFNPEVPPDENPLRFLGAKLPVEGDINIAMLHYNLAGVKAPAAWRAPMIAREDVPDGYIYVALGHVHSRTVIDLGSVIFAYPGSTERRSFNEEEDPVKGFLWAELPLGGKPKVEFIEVPTRPMRTVRVELSPAVEDPIGHVLQRVPAADPQLLLRLSVRGKLPLAKLGRYSRATLLKHLERFFFYVVIDDSELRCEVQPAGSPSIEAKSPIEAFRDELEERLKSSQSLEEREALMLALKIGVQKLEEAGGW</sequence>